<feature type="transmembrane region" description="Helical" evidence="1">
    <location>
        <begin position="138"/>
        <end position="158"/>
    </location>
</feature>
<accession>A0A4R4QEH0</accession>
<gene>
    <name evidence="2" type="ORF">E1261_04590</name>
</gene>
<comment type="caution">
    <text evidence="2">The sequence shown here is derived from an EMBL/GenBank/DDBJ whole genome shotgun (WGS) entry which is preliminary data.</text>
</comment>
<protein>
    <recommendedName>
        <fullName evidence="4">DUF998 domain-containing protein</fullName>
    </recommendedName>
</protein>
<evidence type="ECO:0000256" key="1">
    <source>
        <dbReference type="SAM" id="Phobius"/>
    </source>
</evidence>
<keyword evidence="3" id="KW-1185">Reference proteome</keyword>
<name>A0A4R4QEH0_9ACTN</name>
<feature type="transmembrane region" description="Helical" evidence="1">
    <location>
        <begin position="164"/>
        <end position="181"/>
    </location>
</feature>
<feature type="transmembrane region" description="Helical" evidence="1">
    <location>
        <begin position="43"/>
        <end position="65"/>
    </location>
</feature>
<keyword evidence="1" id="KW-0472">Membrane</keyword>
<dbReference type="RefSeq" id="WP_132402332.1">
    <property type="nucleotide sequence ID" value="NZ_SMKA01000010.1"/>
</dbReference>
<sequence>MKLAGLAGATSGVVGIVAGLVMVVYPAKVDSDSYSYPFEATGFTITQVALTIRDVGLTLLVAALWTAVGRSVVGRIGVMASALAMLSLAALEVVSIVVKDEDSVGAYYGMASFAIGLFMILAGVAVLRAKTWSDWRRYLPLATGIYVFVPMTPGILAGFVVEQLVIAGWMAVFALLGWSLVRTSTRRTT</sequence>
<evidence type="ECO:0000313" key="2">
    <source>
        <dbReference type="EMBL" id="TDC33991.1"/>
    </source>
</evidence>
<reference evidence="2 3" key="1">
    <citation type="submission" date="2019-03" db="EMBL/GenBank/DDBJ databases">
        <title>Draft genome sequences of novel Actinobacteria.</title>
        <authorList>
            <person name="Sahin N."/>
            <person name="Ay H."/>
            <person name="Saygin H."/>
        </authorList>
    </citation>
    <scope>NUCLEOTIDE SEQUENCE [LARGE SCALE GENOMIC DNA]</scope>
    <source>
        <strain evidence="2 3">JCM 30547</strain>
    </source>
</reference>
<keyword evidence="1" id="KW-0812">Transmembrane</keyword>
<evidence type="ECO:0000313" key="3">
    <source>
        <dbReference type="Proteomes" id="UP000295075"/>
    </source>
</evidence>
<dbReference type="AlphaFoldDB" id="A0A4R4QEH0"/>
<dbReference type="OrthoDB" id="4964600at2"/>
<dbReference type="EMBL" id="SMKA01000010">
    <property type="protein sequence ID" value="TDC33991.1"/>
    <property type="molecule type" value="Genomic_DNA"/>
</dbReference>
<proteinExistence type="predicted"/>
<feature type="transmembrane region" description="Helical" evidence="1">
    <location>
        <begin position="77"/>
        <end position="98"/>
    </location>
</feature>
<feature type="transmembrane region" description="Helical" evidence="1">
    <location>
        <begin position="104"/>
        <end position="126"/>
    </location>
</feature>
<evidence type="ECO:0008006" key="4">
    <source>
        <dbReference type="Google" id="ProtNLM"/>
    </source>
</evidence>
<keyword evidence="1" id="KW-1133">Transmembrane helix</keyword>
<organism evidence="2 3">
    <name type="scientific">Kribbella albertanoniae</name>
    <dbReference type="NCBI Taxonomy" id="1266829"/>
    <lineage>
        <taxon>Bacteria</taxon>
        <taxon>Bacillati</taxon>
        <taxon>Actinomycetota</taxon>
        <taxon>Actinomycetes</taxon>
        <taxon>Propionibacteriales</taxon>
        <taxon>Kribbellaceae</taxon>
        <taxon>Kribbella</taxon>
    </lineage>
</organism>
<dbReference type="Proteomes" id="UP000295075">
    <property type="component" value="Unassembled WGS sequence"/>
</dbReference>